<reference evidence="6 7" key="1">
    <citation type="submission" date="2017-05" db="EMBL/GenBank/DDBJ databases">
        <authorList>
            <person name="Varghese N."/>
            <person name="Submissions S."/>
        </authorList>
    </citation>
    <scope>NUCLEOTIDE SEQUENCE [LARGE SCALE GENOMIC DNA]</scope>
    <source>
        <strain evidence="6 7">DSM 21342</strain>
    </source>
</reference>
<dbReference type="Pfam" id="PF13420">
    <property type="entry name" value="Acetyltransf_4"/>
    <property type="match status" value="1"/>
</dbReference>
<evidence type="ECO:0000256" key="4">
    <source>
        <dbReference type="ARBA" id="ARBA00051334"/>
    </source>
</evidence>
<dbReference type="AlphaFoldDB" id="A0A521CJL6"/>
<keyword evidence="7" id="KW-1185">Reference proteome</keyword>
<evidence type="ECO:0000256" key="3">
    <source>
        <dbReference type="ARBA" id="ARBA00050603"/>
    </source>
</evidence>
<dbReference type="SUPFAM" id="SSF55729">
    <property type="entry name" value="Acyl-CoA N-acyltransferases (Nat)"/>
    <property type="match status" value="1"/>
</dbReference>
<dbReference type="GO" id="GO:0016747">
    <property type="term" value="F:acyltransferase activity, transferring groups other than amino-acyl groups"/>
    <property type="evidence" value="ECO:0007669"/>
    <property type="project" value="InterPro"/>
</dbReference>
<organism evidence="6 7">
    <name type="scientific">Solitalea koreensis</name>
    <dbReference type="NCBI Taxonomy" id="543615"/>
    <lineage>
        <taxon>Bacteria</taxon>
        <taxon>Pseudomonadati</taxon>
        <taxon>Bacteroidota</taxon>
        <taxon>Sphingobacteriia</taxon>
        <taxon>Sphingobacteriales</taxon>
        <taxon>Sphingobacteriaceae</taxon>
        <taxon>Solitalea</taxon>
    </lineage>
</organism>
<proteinExistence type="predicted"/>
<dbReference type="InterPro" id="IPR000182">
    <property type="entry name" value="GNAT_dom"/>
</dbReference>
<dbReference type="Proteomes" id="UP000315971">
    <property type="component" value="Unassembled WGS sequence"/>
</dbReference>
<dbReference type="EMBL" id="FXSZ01000004">
    <property type="protein sequence ID" value="SMO59647.1"/>
    <property type="molecule type" value="Genomic_DNA"/>
</dbReference>
<feature type="domain" description="N-acetyltransferase" evidence="5">
    <location>
        <begin position="6"/>
        <end position="159"/>
    </location>
</feature>
<comment type="catalytic activity">
    <reaction evidence="4">
        <text>L-methionine sulfone + acetyl-CoA = N-acetyl-L-methionine sulfone + CoA + H(+)</text>
        <dbReference type="Rhea" id="RHEA:47656"/>
        <dbReference type="ChEBI" id="CHEBI:15378"/>
        <dbReference type="ChEBI" id="CHEBI:57287"/>
        <dbReference type="ChEBI" id="CHEBI:57288"/>
        <dbReference type="ChEBI" id="CHEBI:87824"/>
        <dbReference type="ChEBI" id="CHEBI:87825"/>
    </reaction>
</comment>
<dbReference type="PROSITE" id="PS51186">
    <property type="entry name" value="GNAT"/>
    <property type="match status" value="1"/>
</dbReference>
<dbReference type="CDD" id="cd04301">
    <property type="entry name" value="NAT_SF"/>
    <property type="match status" value="1"/>
</dbReference>
<evidence type="ECO:0000313" key="6">
    <source>
        <dbReference type="EMBL" id="SMO59647.1"/>
    </source>
</evidence>
<evidence type="ECO:0000256" key="1">
    <source>
        <dbReference type="ARBA" id="ARBA00022679"/>
    </source>
</evidence>
<protein>
    <submittedName>
        <fullName evidence="6">Phosphinothricin acetyltransferase</fullName>
    </submittedName>
</protein>
<dbReference type="OrthoDB" id="9799096at2"/>
<evidence type="ECO:0000256" key="2">
    <source>
        <dbReference type="ARBA" id="ARBA00023315"/>
    </source>
</evidence>
<dbReference type="PANTHER" id="PTHR43072:SF23">
    <property type="entry name" value="UPF0039 PROTEIN C11D3.02C"/>
    <property type="match status" value="1"/>
</dbReference>
<keyword evidence="1 6" id="KW-0808">Transferase</keyword>
<dbReference type="InterPro" id="IPR016181">
    <property type="entry name" value="Acyl_CoA_acyltransferase"/>
</dbReference>
<accession>A0A521CJL6</accession>
<keyword evidence="2" id="KW-0012">Acyltransferase</keyword>
<gene>
    <name evidence="6" type="ORF">SAMN06265350_104138</name>
</gene>
<dbReference type="Gene3D" id="3.40.630.30">
    <property type="match status" value="1"/>
</dbReference>
<evidence type="ECO:0000313" key="7">
    <source>
        <dbReference type="Proteomes" id="UP000315971"/>
    </source>
</evidence>
<dbReference type="PANTHER" id="PTHR43072">
    <property type="entry name" value="N-ACETYLTRANSFERASE"/>
    <property type="match status" value="1"/>
</dbReference>
<dbReference type="FunFam" id="3.40.630.30:FF:000026">
    <property type="entry name" value="Phosphinothricin acetyltransferase"/>
    <property type="match status" value="1"/>
</dbReference>
<name>A0A521CJL6_9SPHI</name>
<dbReference type="RefSeq" id="WP_142603083.1">
    <property type="nucleotide sequence ID" value="NZ_FXSZ01000004.1"/>
</dbReference>
<sequence>MINSDILIRPATENDLPEILAIYNDAIINTTAVYNYTPHTLAMRKEWFEQKMIDRLPVFVAECTHEVIGFSTYGPFRAWAAYKYSIESSVYISPEHRGQGIGKLLIPPLIAEARHKQLHTIVAGIDASNIASIKLHQNFGFSEVGRFKQVGYKFGKWLDLVFLQLILDTPEHPTET</sequence>
<evidence type="ECO:0000259" key="5">
    <source>
        <dbReference type="PROSITE" id="PS51186"/>
    </source>
</evidence>
<comment type="catalytic activity">
    <reaction evidence="3">
        <text>L-methionine sulfoximine + acetyl-CoA = N-acetyl-L-methionine sulfoximine + CoA + H(+)</text>
        <dbReference type="Rhea" id="RHEA:47660"/>
        <dbReference type="ChEBI" id="CHEBI:15378"/>
        <dbReference type="ChEBI" id="CHEBI:57287"/>
        <dbReference type="ChEBI" id="CHEBI:57288"/>
        <dbReference type="ChEBI" id="CHEBI:87826"/>
        <dbReference type="ChEBI" id="CHEBI:87827"/>
    </reaction>
</comment>